<gene>
    <name evidence="6" type="ORF">HA50_23830</name>
</gene>
<evidence type="ECO:0000256" key="2">
    <source>
        <dbReference type="ARBA" id="ARBA00023015"/>
    </source>
</evidence>
<dbReference type="SUPFAM" id="SSF46785">
    <property type="entry name" value="Winged helix' DNA-binding domain"/>
    <property type="match status" value="1"/>
</dbReference>
<dbReference type="GO" id="GO:0006351">
    <property type="term" value="P:DNA-templated transcription"/>
    <property type="evidence" value="ECO:0007669"/>
    <property type="project" value="TreeGrafter"/>
</dbReference>
<dbReference type="InterPro" id="IPR005119">
    <property type="entry name" value="LysR_subst-bd"/>
</dbReference>
<dbReference type="InterPro" id="IPR000847">
    <property type="entry name" value="LysR_HTH_N"/>
</dbReference>
<dbReference type="CDD" id="cd08422">
    <property type="entry name" value="PBP2_CrgA_like"/>
    <property type="match status" value="1"/>
</dbReference>
<comment type="similarity">
    <text evidence="1">Belongs to the LysR transcriptional regulatory family.</text>
</comment>
<dbReference type="PANTHER" id="PTHR30537">
    <property type="entry name" value="HTH-TYPE TRANSCRIPTIONAL REGULATOR"/>
    <property type="match status" value="1"/>
</dbReference>
<dbReference type="Pfam" id="PF00126">
    <property type="entry name" value="HTH_1"/>
    <property type="match status" value="1"/>
</dbReference>
<accession>A0A1X1ELD0</accession>
<evidence type="ECO:0000256" key="4">
    <source>
        <dbReference type="ARBA" id="ARBA00023163"/>
    </source>
</evidence>
<evidence type="ECO:0000256" key="1">
    <source>
        <dbReference type="ARBA" id="ARBA00009437"/>
    </source>
</evidence>
<evidence type="ECO:0000313" key="6">
    <source>
        <dbReference type="EMBL" id="ORM89642.1"/>
    </source>
</evidence>
<dbReference type="InterPro" id="IPR058163">
    <property type="entry name" value="LysR-type_TF_proteobact-type"/>
</dbReference>
<evidence type="ECO:0000256" key="3">
    <source>
        <dbReference type="ARBA" id="ARBA00023125"/>
    </source>
</evidence>
<keyword evidence="3" id="KW-0238">DNA-binding</keyword>
<dbReference type="SUPFAM" id="SSF53850">
    <property type="entry name" value="Periplasmic binding protein-like II"/>
    <property type="match status" value="1"/>
</dbReference>
<dbReference type="AlphaFoldDB" id="A0A1X1ELD0"/>
<keyword evidence="4" id="KW-0804">Transcription</keyword>
<dbReference type="OrthoDB" id="8678019at2"/>
<dbReference type="Gene3D" id="1.10.10.10">
    <property type="entry name" value="Winged helix-like DNA-binding domain superfamily/Winged helix DNA-binding domain"/>
    <property type="match status" value="1"/>
</dbReference>
<dbReference type="InterPro" id="IPR036390">
    <property type="entry name" value="WH_DNA-bd_sf"/>
</dbReference>
<dbReference type="Pfam" id="PF03466">
    <property type="entry name" value="LysR_substrate"/>
    <property type="match status" value="1"/>
</dbReference>
<name>A0A1X1ELD0_PANCY</name>
<dbReference type="STRING" id="55209.HA50_23830"/>
<evidence type="ECO:0000259" key="5">
    <source>
        <dbReference type="PROSITE" id="PS50931"/>
    </source>
</evidence>
<dbReference type="PANTHER" id="PTHR30537:SF5">
    <property type="entry name" value="HTH-TYPE TRANSCRIPTIONAL ACTIVATOR TTDR-RELATED"/>
    <property type="match status" value="1"/>
</dbReference>
<keyword evidence="7" id="KW-1185">Reference proteome</keyword>
<dbReference type="GO" id="GO:0003700">
    <property type="term" value="F:DNA-binding transcription factor activity"/>
    <property type="evidence" value="ECO:0007669"/>
    <property type="project" value="InterPro"/>
</dbReference>
<dbReference type="InterPro" id="IPR036388">
    <property type="entry name" value="WH-like_DNA-bd_sf"/>
</dbReference>
<sequence length="317" mass="34601">MEISRHVRAILTFVETVDKGSFAASARQLGISTAAVSKNIAGLEQALGVRLLNRTTRRLTLTEEGSAFISQARIALNALEGAVDTLVARKAEISGHVRISTSTAFGRNHILPVLPGMAEQYPALTVEMDFDDRVTDIIKEGYDLAIRGGRIMDSSLVSRPVCRINTILVASPAYLQRYGIPTTPEALSAHKLISRRFLGGRVTPWGFRNDDGSHSILEPEGNILTLSAPEALVDAALLDYGIAQVGVHNALEHLQSGKLKIVLYGQHDPGNFEMVIQYPHRALIASRVKVVVEYLLSAFRGDKKLTIRYEELAGFSC</sequence>
<dbReference type="Proteomes" id="UP000193749">
    <property type="component" value="Unassembled WGS sequence"/>
</dbReference>
<dbReference type="PROSITE" id="PS50931">
    <property type="entry name" value="HTH_LYSR"/>
    <property type="match status" value="1"/>
</dbReference>
<dbReference type="EMBL" id="MLJI01000002">
    <property type="protein sequence ID" value="ORM89642.1"/>
    <property type="molecule type" value="Genomic_DNA"/>
</dbReference>
<comment type="caution">
    <text evidence="6">The sequence shown here is derived from an EMBL/GenBank/DDBJ whole genome shotgun (WGS) entry which is preliminary data.</text>
</comment>
<organism evidence="6 7">
    <name type="scientific">Pantoea cypripedii</name>
    <name type="common">Pectobacterium cypripedii</name>
    <name type="synonym">Erwinia cypripedii</name>
    <dbReference type="NCBI Taxonomy" id="55209"/>
    <lineage>
        <taxon>Bacteria</taxon>
        <taxon>Pseudomonadati</taxon>
        <taxon>Pseudomonadota</taxon>
        <taxon>Gammaproteobacteria</taxon>
        <taxon>Enterobacterales</taxon>
        <taxon>Erwiniaceae</taxon>
        <taxon>Pantoea</taxon>
    </lineage>
</organism>
<dbReference type="FunFam" id="1.10.10.10:FF:000001">
    <property type="entry name" value="LysR family transcriptional regulator"/>
    <property type="match status" value="1"/>
</dbReference>
<keyword evidence="2" id="KW-0805">Transcription regulation</keyword>
<proteinExistence type="inferred from homology"/>
<dbReference type="RefSeq" id="WP_084879362.1">
    <property type="nucleotide sequence ID" value="NZ_JAGGMY010000005.1"/>
</dbReference>
<protein>
    <submittedName>
        <fullName evidence="6">Transcriptional regulator</fullName>
    </submittedName>
</protein>
<feature type="domain" description="HTH lysR-type" evidence="5">
    <location>
        <begin position="1"/>
        <end position="62"/>
    </location>
</feature>
<dbReference type="Gene3D" id="3.40.190.290">
    <property type="match status" value="1"/>
</dbReference>
<evidence type="ECO:0000313" key="7">
    <source>
        <dbReference type="Proteomes" id="UP000193749"/>
    </source>
</evidence>
<dbReference type="GO" id="GO:0043565">
    <property type="term" value="F:sequence-specific DNA binding"/>
    <property type="evidence" value="ECO:0007669"/>
    <property type="project" value="TreeGrafter"/>
</dbReference>
<reference evidence="6 7" key="1">
    <citation type="journal article" date="2017" name="Antonie Van Leeuwenhoek">
        <title>Phylogenomic resolution of the bacterial genus Pantoea and its relationship with Erwinia and Tatumella.</title>
        <authorList>
            <person name="Palmer M."/>
            <person name="Steenkamp E.T."/>
            <person name="Coetzee M.P."/>
            <person name="Chan W.Y."/>
            <person name="van Zyl E."/>
            <person name="De Maayer P."/>
            <person name="Coutinho T.A."/>
            <person name="Blom J."/>
            <person name="Smits T.H."/>
            <person name="Duffy B."/>
            <person name="Venter S.N."/>
        </authorList>
    </citation>
    <scope>NUCLEOTIDE SEQUENCE [LARGE SCALE GENOMIC DNA]</scope>
    <source>
        <strain evidence="6 7">LMG 2657</strain>
    </source>
</reference>